<feature type="region of interest" description="Disordered" evidence="1">
    <location>
        <begin position="290"/>
        <end position="320"/>
    </location>
</feature>
<sequence>MRKSSTTPAGPDEDAAFRPDDVPALRRDLHGWLRDGRGLTFHANMSRHAGSMIGRPDLDGHPGTMRAYARMLVEHEQRAVADAELYYVTPEMTAIIRAAAKSMPAFAPAPDDFPHQTGLIVFGAPLVEFRRPEHTSALLVDGKITLDYRDQPYEDIRIVAATWGPFDAGGSWARGGVLMSFYTDLSLILDRILEPRTRDSIRGNHARLVPDNECAIAYAALPSGSTVEEQLRESDSPGYTSHWAKHLLTTLLLMRQPLVYQRSQPIRRGLRRQLERAGHPTGDIRILDARPRRYTTGPDVPDQATDHADTTTPEEQGERRTLGVRFPVRGFWRNQWYPSRQIHRPRWIDPHWRGPDDAPIVGAQRVHVLRNNPEK</sequence>
<evidence type="ECO:0000256" key="1">
    <source>
        <dbReference type="SAM" id="MobiDB-lite"/>
    </source>
</evidence>
<dbReference type="EMBL" id="FNCN01000049">
    <property type="protein sequence ID" value="SDI40586.1"/>
    <property type="molecule type" value="Genomic_DNA"/>
</dbReference>
<name>A0A1G8KAT1_9ACTN</name>
<dbReference type="AlphaFoldDB" id="A0A1G8KAT1"/>
<organism evidence="2 3">
    <name type="scientific">Sinosporangium album</name>
    <dbReference type="NCBI Taxonomy" id="504805"/>
    <lineage>
        <taxon>Bacteria</taxon>
        <taxon>Bacillati</taxon>
        <taxon>Actinomycetota</taxon>
        <taxon>Actinomycetes</taxon>
        <taxon>Streptosporangiales</taxon>
        <taxon>Streptosporangiaceae</taxon>
        <taxon>Sinosporangium</taxon>
    </lineage>
</organism>
<protein>
    <submittedName>
        <fullName evidence="2">Uncharacterized protein</fullName>
    </submittedName>
</protein>
<evidence type="ECO:0000313" key="3">
    <source>
        <dbReference type="Proteomes" id="UP000198923"/>
    </source>
</evidence>
<feature type="region of interest" description="Disordered" evidence="1">
    <location>
        <begin position="1"/>
        <end position="21"/>
    </location>
</feature>
<gene>
    <name evidence="2" type="ORF">SAMN05421505_14912</name>
</gene>
<dbReference type="STRING" id="504805.SAMN05421505_14912"/>
<reference evidence="2 3" key="1">
    <citation type="submission" date="2016-10" db="EMBL/GenBank/DDBJ databases">
        <authorList>
            <person name="de Groot N.N."/>
        </authorList>
    </citation>
    <scope>NUCLEOTIDE SEQUENCE [LARGE SCALE GENOMIC DNA]</scope>
    <source>
        <strain evidence="2 3">CPCC 201354</strain>
    </source>
</reference>
<evidence type="ECO:0000313" key="2">
    <source>
        <dbReference type="EMBL" id="SDI40586.1"/>
    </source>
</evidence>
<dbReference type="RefSeq" id="WP_093175600.1">
    <property type="nucleotide sequence ID" value="NZ_FNCN01000049.1"/>
</dbReference>
<proteinExistence type="predicted"/>
<accession>A0A1G8KAT1</accession>
<keyword evidence="3" id="KW-1185">Reference proteome</keyword>
<dbReference type="Proteomes" id="UP000198923">
    <property type="component" value="Unassembled WGS sequence"/>
</dbReference>
<dbReference type="OrthoDB" id="3360929at2"/>